<evidence type="ECO:0000313" key="2">
    <source>
        <dbReference type="EMBL" id="KAK9783960.1"/>
    </source>
</evidence>
<keyword evidence="3" id="KW-1185">Reference proteome</keyword>
<evidence type="ECO:0000313" key="3">
    <source>
        <dbReference type="Proteomes" id="UP001465668"/>
    </source>
</evidence>
<sequence length="71" mass="7784">MRDLALGGSYLDTVEDQGMGIIPWEPLGGEQLLSAEQRKERDQEASGQRGFYSLSSGENSCGQENRTAEHP</sequence>
<evidence type="ECO:0000256" key="1">
    <source>
        <dbReference type="SAM" id="MobiDB-lite"/>
    </source>
</evidence>
<gene>
    <name evidence="2" type="ORF">SCAR479_00519</name>
</gene>
<protein>
    <submittedName>
        <fullName evidence="2">NADP-dependent oxidoreductase domain-containing protein</fullName>
    </submittedName>
</protein>
<organism evidence="2 3">
    <name type="scientific">Seiridium cardinale</name>
    <dbReference type="NCBI Taxonomy" id="138064"/>
    <lineage>
        <taxon>Eukaryota</taxon>
        <taxon>Fungi</taxon>
        <taxon>Dikarya</taxon>
        <taxon>Ascomycota</taxon>
        <taxon>Pezizomycotina</taxon>
        <taxon>Sordariomycetes</taxon>
        <taxon>Xylariomycetidae</taxon>
        <taxon>Amphisphaeriales</taxon>
        <taxon>Sporocadaceae</taxon>
        <taxon>Seiridium</taxon>
    </lineage>
</organism>
<accession>A0ABR2Y9R2</accession>
<proteinExistence type="predicted"/>
<name>A0ABR2Y9R2_9PEZI</name>
<feature type="region of interest" description="Disordered" evidence="1">
    <location>
        <begin position="35"/>
        <end position="71"/>
    </location>
</feature>
<reference evidence="2 3" key="1">
    <citation type="submission" date="2024-02" db="EMBL/GenBank/DDBJ databases">
        <title>First draft genome assembly of two strains of Seiridium cardinale.</title>
        <authorList>
            <person name="Emiliani G."/>
            <person name="Scali E."/>
        </authorList>
    </citation>
    <scope>NUCLEOTIDE SEQUENCE [LARGE SCALE GENOMIC DNA]</scope>
    <source>
        <strain evidence="2 3">BM-138-000479</strain>
    </source>
</reference>
<feature type="compositionally biased region" description="Polar residues" evidence="1">
    <location>
        <begin position="53"/>
        <end position="65"/>
    </location>
</feature>
<dbReference type="EMBL" id="JARVKM010000001">
    <property type="protein sequence ID" value="KAK9783960.1"/>
    <property type="molecule type" value="Genomic_DNA"/>
</dbReference>
<dbReference type="Proteomes" id="UP001465668">
    <property type="component" value="Unassembled WGS sequence"/>
</dbReference>
<comment type="caution">
    <text evidence="2">The sequence shown here is derived from an EMBL/GenBank/DDBJ whole genome shotgun (WGS) entry which is preliminary data.</text>
</comment>